<organism evidence="6 7">
    <name type="scientific">Natranaerovirga pectinivora</name>
    <dbReference type="NCBI Taxonomy" id="682400"/>
    <lineage>
        <taxon>Bacteria</taxon>
        <taxon>Bacillati</taxon>
        <taxon>Bacillota</taxon>
        <taxon>Clostridia</taxon>
        <taxon>Lachnospirales</taxon>
        <taxon>Natranaerovirgaceae</taxon>
        <taxon>Natranaerovirga</taxon>
    </lineage>
</organism>
<reference evidence="6 7" key="1">
    <citation type="submission" date="2019-03" db="EMBL/GenBank/DDBJ databases">
        <title>Genomic Encyclopedia of Type Strains, Phase IV (KMG-IV): sequencing the most valuable type-strain genomes for metagenomic binning, comparative biology and taxonomic classification.</title>
        <authorList>
            <person name="Goeker M."/>
        </authorList>
    </citation>
    <scope>NUCLEOTIDE SEQUENCE [LARGE SCALE GENOMIC DNA]</scope>
    <source>
        <strain evidence="6 7">DSM 24629</strain>
    </source>
</reference>
<gene>
    <name evidence="6" type="ORF">EDC18_10366</name>
</gene>
<evidence type="ECO:0000313" key="6">
    <source>
        <dbReference type="EMBL" id="TCT15361.1"/>
    </source>
</evidence>
<dbReference type="Gene3D" id="3.20.20.80">
    <property type="entry name" value="Glycosidases"/>
    <property type="match status" value="1"/>
</dbReference>
<proteinExistence type="inferred from homology"/>
<evidence type="ECO:0000256" key="1">
    <source>
        <dbReference type="ARBA" id="ARBA00008061"/>
    </source>
</evidence>
<keyword evidence="4" id="KW-0472">Membrane</keyword>
<comment type="similarity">
    <text evidence="1">Belongs to the glycosyl hydrolase 13 family.</text>
</comment>
<dbReference type="InterPro" id="IPR045857">
    <property type="entry name" value="O16G_dom_2"/>
</dbReference>
<keyword evidence="4" id="KW-0812">Transmembrane</keyword>
<dbReference type="Proteomes" id="UP000294902">
    <property type="component" value="Unassembled WGS sequence"/>
</dbReference>
<dbReference type="Gene3D" id="2.60.40.1180">
    <property type="entry name" value="Golgi alpha-mannosidase II"/>
    <property type="match status" value="1"/>
</dbReference>
<feature type="domain" description="Glycosyl hydrolase family 13 catalytic" evidence="5">
    <location>
        <begin position="140"/>
        <end position="531"/>
    </location>
</feature>
<dbReference type="PANTHER" id="PTHR10357:SF210">
    <property type="entry name" value="MALTODEXTRIN GLUCOSIDASE"/>
    <property type="match status" value="1"/>
</dbReference>
<evidence type="ECO:0000256" key="3">
    <source>
        <dbReference type="ARBA" id="ARBA00023295"/>
    </source>
</evidence>
<evidence type="ECO:0000313" key="7">
    <source>
        <dbReference type="Proteomes" id="UP000294902"/>
    </source>
</evidence>
<dbReference type="SUPFAM" id="SSF51445">
    <property type="entry name" value="(Trans)glycosidases"/>
    <property type="match status" value="1"/>
</dbReference>
<keyword evidence="2" id="KW-0378">Hydrolase</keyword>
<evidence type="ECO:0000256" key="4">
    <source>
        <dbReference type="SAM" id="Phobius"/>
    </source>
</evidence>
<dbReference type="SMART" id="SM00642">
    <property type="entry name" value="Aamy"/>
    <property type="match status" value="1"/>
</dbReference>
<dbReference type="AlphaFoldDB" id="A0A4R3MQB3"/>
<dbReference type="OrthoDB" id="9805159at2"/>
<dbReference type="GO" id="GO:0005975">
    <property type="term" value="P:carbohydrate metabolic process"/>
    <property type="evidence" value="ECO:0007669"/>
    <property type="project" value="InterPro"/>
</dbReference>
<keyword evidence="7" id="KW-1185">Reference proteome</keyword>
<dbReference type="PANTHER" id="PTHR10357">
    <property type="entry name" value="ALPHA-AMYLASE FAMILY MEMBER"/>
    <property type="match status" value="1"/>
</dbReference>
<name>A0A4R3MQB3_9FIRM</name>
<keyword evidence="3 6" id="KW-0326">Glycosidase</keyword>
<protein>
    <submittedName>
        <fullName evidence="6">Glycosidase</fullName>
    </submittedName>
</protein>
<dbReference type="InterPro" id="IPR004185">
    <property type="entry name" value="Glyco_hydro_13_lg-like_dom"/>
</dbReference>
<dbReference type="CDD" id="cd11338">
    <property type="entry name" value="AmyAc_CMD"/>
    <property type="match status" value="1"/>
</dbReference>
<dbReference type="RefSeq" id="WP_132250989.1">
    <property type="nucleotide sequence ID" value="NZ_SMAL01000003.1"/>
</dbReference>
<evidence type="ECO:0000259" key="5">
    <source>
        <dbReference type="SMART" id="SM00642"/>
    </source>
</evidence>
<dbReference type="SUPFAM" id="SSF81296">
    <property type="entry name" value="E set domains"/>
    <property type="match status" value="1"/>
</dbReference>
<dbReference type="CDD" id="cd02857">
    <property type="entry name" value="E_set_CDase_PDE_N"/>
    <property type="match status" value="1"/>
</dbReference>
<dbReference type="InterPro" id="IPR017853">
    <property type="entry name" value="GH"/>
</dbReference>
<accession>A0A4R3MQB3</accession>
<evidence type="ECO:0000256" key="2">
    <source>
        <dbReference type="ARBA" id="ARBA00022801"/>
    </source>
</evidence>
<dbReference type="InterPro" id="IPR006047">
    <property type="entry name" value="GH13_cat_dom"/>
</dbReference>
<sequence length="630" mass="73540">MINLIYYNSQDKYYKDPFGAVECGTVMKLRIKINTKNVPDSVYLRLWEDNEEKRYKMTLDKEYEDSKEYVIQIKAPKKPSLIWYYFIVILSGEIFYYGNNDNNFGGVGLVGKTNPKSYQITVYKTNSTTPNWFKEAIMYQIFVDRFYNGNENNRISNPKKESLIHPNWNDTPIYIKDQEGGILRWDFFGGNLLGIIKKLKYLKELGISVIYLNPIFEAESNHKYDTGDYKKVDPMFGDDDILKELCVKADALGIKVILDGVFSHTGSNSIYFNKEGQYDSIGAYQSKESKYYKWYRFNKYPDHYDCWWGVHNLPNVNEMEDSYLDYIIRDKDSVLKKWVNLGIKGWRLDVADELPEGFLKLFYKTLKEVDEESILIGEVWEDASNKESYGETREYLLGDDLDSVMNYPLRNAVIDFALGKNPGDYTMSSIMSLIENYPIHNLYAAMNHISNHDLPRIITVIKKHISNQDIEFKILKLITLFQLTFPGIPSIYYGDEAGVEGGTDPENRKTFPWGNEDLDIYNWYKNIIALRNGNDVLKTGGFKPLYSQGNVLSYMRFIENEKDPFGNIKENGKIIIILNRAINNVEEFELEIDSNKEFVDVFTKNRFKFFDNKAKIILQPLEYKVLKEEC</sequence>
<dbReference type="Gene3D" id="3.90.400.10">
    <property type="entry name" value="Oligo-1,6-glucosidase, Domain 2"/>
    <property type="match status" value="1"/>
</dbReference>
<dbReference type="InterPro" id="IPR014756">
    <property type="entry name" value="Ig_E-set"/>
</dbReference>
<dbReference type="InterPro" id="IPR013783">
    <property type="entry name" value="Ig-like_fold"/>
</dbReference>
<dbReference type="EMBL" id="SMAL01000003">
    <property type="protein sequence ID" value="TCT15361.1"/>
    <property type="molecule type" value="Genomic_DNA"/>
</dbReference>
<dbReference type="Gene3D" id="2.60.40.10">
    <property type="entry name" value="Immunoglobulins"/>
    <property type="match status" value="1"/>
</dbReference>
<dbReference type="GO" id="GO:0004553">
    <property type="term" value="F:hydrolase activity, hydrolyzing O-glycosyl compounds"/>
    <property type="evidence" value="ECO:0007669"/>
    <property type="project" value="InterPro"/>
</dbReference>
<keyword evidence="4" id="KW-1133">Transmembrane helix</keyword>
<dbReference type="Pfam" id="PF00128">
    <property type="entry name" value="Alpha-amylase"/>
    <property type="match status" value="1"/>
</dbReference>
<comment type="caution">
    <text evidence="6">The sequence shown here is derived from an EMBL/GenBank/DDBJ whole genome shotgun (WGS) entry which is preliminary data.</text>
</comment>
<dbReference type="InterPro" id="IPR013780">
    <property type="entry name" value="Glyco_hydro_b"/>
</dbReference>
<feature type="transmembrane region" description="Helical" evidence="4">
    <location>
        <begin position="81"/>
        <end position="98"/>
    </location>
</feature>